<evidence type="ECO:0000313" key="1">
    <source>
        <dbReference type="EMBL" id="NNA98934.1"/>
    </source>
</evidence>
<dbReference type="EMBL" id="JAAQYP010000073">
    <property type="protein sequence ID" value="NNA98934.1"/>
    <property type="molecule type" value="Genomic_DNA"/>
</dbReference>
<name>A0A7Y1MV18_9PSED</name>
<evidence type="ECO:0000313" key="2">
    <source>
        <dbReference type="Proteomes" id="UP000542111"/>
    </source>
</evidence>
<protein>
    <submittedName>
        <fullName evidence="1">Uncharacterized protein</fullName>
    </submittedName>
</protein>
<comment type="caution">
    <text evidence="1">The sequence shown here is derived from an EMBL/GenBank/DDBJ whole genome shotgun (WGS) entry which is preliminary data.</text>
</comment>
<gene>
    <name evidence="1" type="ORF">HBO33_27655</name>
</gene>
<organism evidence="1 2">
    <name type="scientific">Pseudomonas gessardii</name>
    <dbReference type="NCBI Taxonomy" id="78544"/>
    <lineage>
        <taxon>Bacteria</taxon>
        <taxon>Pseudomonadati</taxon>
        <taxon>Pseudomonadota</taxon>
        <taxon>Gammaproteobacteria</taxon>
        <taxon>Pseudomonadales</taxon>
        <taxon>Pseudomonadaceae</taxon>
        <taxon>Pseudomonas</taxon>
    </lineage>
</organism>
<dbReference type="AlphaFoldDB" id="A0A7Y1MV18"/>
<proteinExistence type="predicted"/>
<accession>A0A7Y1MV18</accession>
<dbReference type="Proteomes" id="UP000542111">
    <property type="component" value="Unassembled WGS sequence"/>
</dbReference>
<sequence>MEVAVIPRQPGHYRLPTAALSPLSLPSIGSAMRNAQARLFSDNGVGLVDHRGHSMLCREALQAGLVGDSAIEWLRQYPNSYGLHRLTGEVVRHLSTSFRISDKGLFPQGDVLLNRLNTPYVDPVETASYALAAIDAGLVGLDALAPHIEAGTDGAGRIMAEMERSLISRVKLPVAVEKAFSFGIQDGHFILESCCFADFTVQAPASLELRVLLFKTLDAMTRHLLPFHTPMTFLGQFSYFNHGLSEAYEELAPRLATHTREDLCTFLLDESVEHEEYIAEYFYCNGQDEDAVNTLIDSVYEMGELKQVAGASLSQGDRAEILELHEQARQISERDDDHRALVQVLGEALHHCLEQEANESLKGFHPSDFPGTAGDGVTLFESILVRLTRDFPNLEQSSNDGFDGIVGGSGFPAIGLPLNPEQLRSVTLPVLDALSLTLGLLQRIADALEECCNAE</sequence>
<dbReference type="OrthoDB" id="6876848at2"/>
<reference evidence="1 2" key="1">
    <citation type="journal article" date="2020" name="Front. Microbiol.">
        <title>Genetic Organization of the aprX-lipA2 Operon Affects the Proteolytic Potential of Pseudomonas Species in Milk.</title>
        <authorList>
            <person name="Maier C."/>
            <person name="Huptas C."/>
            <person name="von Neubeck M."/>
            <person name="Scherer S."/>
            <person name="Wenning M."/>
            <person name="Lucking G."/>
        </authorList>
    </citation>
    <scope>NUCLEOTIDE SEQUENCE [LARGE SCALE GENOMIC DNA]</scope>
    <source>
        <strain evidence="1 2">G4779</strain>
    </source>
</reference>